<feature type="transmembrane region" description="Helical" evidence="11">
    <location>
        <begin position="894"/>
        <end position="914"/>
    </location>
</feature>
<keyword evidence="8" id="KW-0539">Nucleus</keyword>
<dbReference type="PROSITE" id="PS50102">
    <property type="entry name" value="RRM"/>
    <property type="match status" value="1"/>
</dbReference>
<feature type="domain" description="G-patch" evidence="13">
    <location>
        <begin position="344"/>
        <end position="390"/>
    </location>
</feature>
<dbReference type="OrthoDB" id="5411533at2759"/>
<name>A0A899FXI0_9ASCO</name>
<dbReference type="Pfam" id="PF09779">
    <property type="entry name" value="Ima1_N"/>
    <property type="match status" value="1"/>
</dbReference>
<evidence type="ECO:0000256" key="9">
    <source>
        <dbReference type="PROSITE-ProRule" id="PRU00176"/>
    </source>
</evidence>
<feature type="transmembrane region" description="Helical" evidence="11">
    <location>
        <begin position="693"/>
        <end position="715"/>
    </location>
</feature>
<dbReference type="AlphaFoldDB" id="A0A899FXI0"/>
<keyword evidence="2" id="KW-0507">mRNA processing</keyword>
<dbReference type="Pfam" id="PF01585">
    <property type="entry name" value="G-patch"/>
    <property type="match status" value="1"/>
</dbReference>
<evidence type="ECO:0000256" key="10">
    <source>
        <dbReference type="SAM" id="MobiDB-lite"/>
    </source>
</evidence>
<dbReference type="GO" id="GO:0005637">
    <property type="term" value="C:nuclear inner membrane"/>
    <property type="evidence" value="ECO:0007669"/>
    <property type="project" value="UniProtKB-SubCell"/>
</dbReference>
<feature type="transmembrane region" description="Helical" evidence="11">
    <location>
        <begin position="949"/>
        <end position="966"/>
    </location>
</feature>
<gene>
    <name evidence="14" type="ORF">MERGE_002308</name>
</gene>
<dbReference type="FunFam" id="3.30.70.330:FF:000382">
    <property type="entry name" value="G-patch domain-containing protein"/>
    <property type="match status" value="1"/>
</dbReference>
<dbReference type="InterPro" id="IPR000467">
    <property type="entry name" value="G_patch_dom"/>
</dbReference>
<proteinExistence type="predicted"/>
<accession>A0A899FXI0</accession>
<feature type="transmembrane region" description="Helical" evidence="11">
    <location>
        <begin position="986"/>
        <end position="1005"/>
    </location>
</feature>
<evidence type="ECO:0008006" key="16">
    <source>
        <dbReference type="Google" id="ProtNLM"/>
    </source>
</evidence>
<dbReference type="GO" id="GO:0003723">
    <property type="term" value="F:RNA binding"/>
    <property type="evidence" value="ECO:0007669"/>
    <property type="project" value="UniProtKB-UniRule"/>
</dbReference>
<feature type="region of interest" description="Disordered" evidence="10">
    <location>
        <begin position="58"/>
        <end position="86"/>
    </location>
</feature>
<evidence type="ECO:0000256" key="11">
    <source>
        <dbReference type="SAM" id="Phobius"/>
    </source>
</evidence>
<keyword evidence="7" id="KW-0508">mRNA splicing</keyword>
<dbReference type="InterPro" id="IPR003954">
    <property type="entry name" value="RRM_euk-type"/>
</dbReference>
<dbReference type="InterPro" id="IPR035979">
    <property type="entry name" value="RBD_domain_sf"/>
</dbReference>
<keyword evidence="15" id="KW-1185">Reference proteome</keyword>
<dbReference type="EMBL" id="CP054535">
    <property type="protein sequence ID" value="QSL65004.1"/>
    <property type="molecule type" value="Genomic_DNA"/>
</dbReference>
<dbReference type="PANTHER" id="PTHR13288:SF8">
    <property type="entry name" value="SPLICING FACTOR 45"/>
    <property type="match status" value="1"/>
</dbReference>
<evidence type="ECO:0000313" key="15">
    <source>
        <dbReference type="Proteomes" id="UP000663699"/>
    </source>
</evidence>
<dbReference type="InterPro" id="IPR000504">
    <property type="entry name" value="RRM_dom"/>
</dbReference>
<dbReference type="PROSITE" id="PS50174">
    <property type="entry name" value="G_PATCH"/>
    <property type="match status" value="1"/>
</dbReference>
<evidence type="ECO:0000256" key="3">
    <source>
        <dbReference type="ARBA" id="ARBA00022692"/>
    </source>
</evidence>
<evidence type="ECO:0000256" key="8">
    <source>
        <dbReference type="ARBA" id="ARBA00023242"/>
    </source>
</evidence>
<dbReference type="SUPFAM" id="SSF54928">
    <property type="entry name" value="RNA-binding domain, RBD"/>
    <property type="match status" value="1"/>
</dbReference>
<dbReference type="InterPro" id="IPR018617">
    <property type="entry name" value="Ima1_N"/>
</dbReference>
<dbReference type="Gene3D" id="3.30.70.330">
    <property type="match status" value="1"/>
</dbReference>
<keyword evidence="4 9" id="KW-0694">RNA-binding</keyword>
<evidence type="ECO:0000313" key="14">
    <source>
        <dbReference type="EMBL" id="QSL65004.1"/>
    </source>
</evidence>
<feature type="transmembrane region" description="Helical" evidence="11">
    <location>
        <begin position="920"/>
        <end position="942"/>
    </location>
</feature>
<feature type="domain" description="RRM" evidence="12">
    <location>
        <begin position="405"/>
        <end position="485"/>
    </location>
</feature>
<comment type="subcellular location">
    <subcellularLocation>
        <location evidence="1">Nucleus inner membrane</location>
        <topology evidence="1">Multi-pass membrane protein</topology>
    </subcellularLocation>
</comment>
<dbReference type="SMART" id="SM00361">
    <property type="entry name" value="RRM_1"/>
    <property type="match status" value="1"/>
</dbReference>
<evidence type="ECO:0000256" key="2">
    <source>
        <dbReference type="ARBA" id="ARBA00022664"/>
    </source>
</evidence>
<evidence type="ECO:0000256" key="6">
    <source>
        <dbReference type="ARBA" id="ARBA00023136"/>
    </source>
</evidence>
<dbReference type="GO" id="GO:0045292">
    <property type="term" value="P:mRNA cis splicing, via spliceosome"/>
    <property type="evidence" value="ECO:0007669"/>
    <property type="project" value="InterPro"/>
</dbReference>
<feature type="compositionally biased region" description="Basic residues" evidence="10">
    <location>
        <begin position="61"/>
        <end position="72"/>
    </location>
</feature>
<evidence type="ECO:0000256" key="5">
    <source>
        <dbReference type="ARBA" id="ARBA00022989"/>
    </source>
</evidence>
<evidence type="ECO:0000256" key="1">
    <source>
        <dbReference type="ARBA" id="ARBA00004473"/>
    </source>
</evidence>
<reference evidence="14" key="1">
    <citation type="submission" date="2020-06" db="EMBL/GenBank/DDBJ databases">
        <title>Genomes of multiple members of Pneumocystis genus reveal paths to human pathogen Pneumocystis jirovecii.</title>
        <authorList>
            <person name="Cisse O.H."/>
            <person name="Ma L."/>
            <person name="Dekker J."/>
            <person name="Khil P."/>
            <person name="Jo J."/>
            <person name="Brenchley J."/>
            <person name="Blair R."/>
            <person name="Pahar B."/>
            <person name="Chabe M."/>
            <person name="Van Rompay K.A."/>
            <person name="Keesler R."/>
            <person name="Sukura A."/>
            <person name="Hirsch V."/>
            <person name="Kutty G."/>
            <person name="Liu Y."/>
            <person name="Peng L."/>
            <person name="Chen J."/>
            <person name="Song J."/>
            <person name="Weissenbacher-Lang C."/>
            <person name="Xu J."/>
            <person name="Upham N.S."/>
            <person name="Stajich J.E."/>
            <person name="Cuomo C.A."/>
            <person name="Cushion M.T."/>
            <person name="Kovacs J.A."/>
        </authorList>
    </citation>
    <scope>NUCLEOTIDE SEQUENCE</scope>
    <source>
        <strain evidence="14">2A</strain>
    </source>
</reference>
<keyword evidence="6 11" id="KW-0472">Membrane</keyword>
<dbReference type="PANTHER" id="PTHR13288">
    <property type="entry name" value="SPLICING FACTOR 45 SPF45"/>
    <property type="match status" value="1"/>
</dbReference>
<dbReference type="SMART" id="SM00443">
    <property type="entry name" value="G_patch"/>
    <property type="match status" value="1"/>
</dbReference>
<dbReference type="InterPro" id="IPR012677">
    <property type="entry name" value="Nucleotide-bd_a/b_plait_sf"/>
</dbReference>
<keyword evidence="5 11" id="KW-1133">Transmembrane helix</keyword>
<protein>
    <recommendedName>
        <fullName evidence="16">G-patch domain-containing protein</fullName>
    </recommendedName>
</protein>
<organism evidence="14 15">
    <name type="scientific">Pneumocystis wakefieldiae</name>
    <dbReference type="NCBI Taxonomy" id="38082"/>
    <lineage>
        <taxon>Eukaryota</taxon>
        <taxon>Fungi</taxon>
        <taxon>Dikarya</taxon>
        <taxon>Ascomycota</taxon>
        <taxon>Taphrinomycotina</taxon>
        <taxon>Pneumocystomycetes</taxon>
        <taxon>Pneumocystaceae</taxon>
        <taxon>Pneumocystis</taxon>
    </lineage>
</organism>
<evidence type="ECO:0000259" key="13">
    <source>
        <dbReference type="PROSITE" id="PS50174"/>
    </source>
</evidence>
<dbReference type="InterPro" id="IPR040052">
    <property type="entry name" value="RBM17"/>
</dbReference>
<dbReference type="Proteomes" id="UP000663699">
    <property type="component" value="Chromosome 4"/>
</dbReference>
<dbReference type="CDD" id="cd12374">
    <property type="entry name" value="RRM_UHM_SPF45_PUF60"/>
    <property type="match status" value="1"/>
</dbReference>
<sequence>MSLYGKINIDLPSKEDISRGSIERKPITYSVQQTDPKKGSISQEIDEHRRMTSAALQFQPIRRHLQPKKSSKKTPSSAAPSAPLMSHPVFHNISSLDYWTHKDEDLYESYDITESRKIAKNRKKKKKTKDSETVVLSWDDFYDPFRPTDYEEYKMSDESVQEMIDWKNKQEGKSRAQNMEKYKNMEQFAPPTDYSSHSPAAIEFSGPTEPVSAISLDETAEEAYARRVAMSRNRNIDVDYGSSYSIEPVYETNAPKQSSFDPSISLEEPVSVEGSHEASNNALGMSDDKQHLEPFSKATIIREPQMYDIKTTNSSEPISSSMDSQNSEIQESVGFQDKSNMPGQKKFAERLMKKYGWEKGKGLGASNDGIVNPLIVKQSKDRKNTGSIINKNQPEKAGKFGKLSKVILLTNVSELEAVDDELSQEIGDECNKSYGKVERCFIYKNMKSTLASDIVRVFVLFTDTISALRAVNSLNGRLFGGKEVKQVIKVLNMGIHLFKSFIYIFQHMKFVYKGLVLMREWVCCVCQAKNYMDSKGNIQDVPFHAANKNDHLNVHYTVLSADKTELSPFCQTCMKNHLFIVNALASYLPSEEDPDYNIYLSALPSYREFLEQRYPMMCDLCFPHIQEHLAKKNYIAKSMTLGGWLLNSKKISYYRISGKSYYYMFQIFIHIIRAIAEFILSERISDASIYSEISLILFFISIIHLVLIFKCIYFITPTLISLYDPNSTGLSVFSKQKLNTELKMVERKPSDNDKNLSPVLLSNSILKEPQHDVDSSDNFMQLDPPEVVPFKMNTGNTSLYNNPSFGFPKGIKLPLPPKTSMYRVSTLKKKTISYGQNLICLKLIKKMTMGLHLNGSLLLRKQPTGLETIFSPALNLDDDPLIIRALRIVSRHKLTWNEVISVLWALEIMIINILNLGKLSYYSSIIGSFGIACSIATGSLFLRKTYVKLTFIGTIVSFLYYLFIYINHYGDDFEIFLQTSGTFFVYNTLITTFYSCFSLRILWIIRSLWSHTPLKAKQDCPQKQSKIWGKYAYNK</sequence>
<evidence type="ECO:0000259" key="12">
    <source>
        <dbReference type="PROSITE" id="PS50102"/>
    </source>
</evidence>
<keyword evidence="3 11" id="KW-0812">Transmembrane</keyword>
<feature type="compositionally biased region" description="Low complexity" evidence="10">
    <location>
        <begin position="73"/>
        <end position="83"/>
    </location>
</feature>
<evidence type="ECO:0000256" key="4">
    <source>
        <dbReference type="ARBA" id="ARBA00022884"/>
    </source>
</evidence>
<evidence type="ECO:0000256" key="7">
    <source>
        <dbReference type="ARBA" id="ARBA00023187"/>
    </source>
</evidence>
<dbReference type="GO" id="GO:0071011">
    <property type="term" value="C:precatalytic spliceosome"/>
    <property type="evidence" value="ECO:0007669"/>
    <property type="project" value="TreeGrafter"/>
</dbReference>